<dbReference type="PANTHER" id="PTHR44665:SF1">
    <property type="entry name" value="DNAJ HOMOLOG SUBFAMILY C MEMBER 14"/>
    <property type="match status" value="1"/>
</dbReference>
<organism evidence="5 7">
    <name type="scientific">Crassostrea virginica</name>
    <name type="common">Eastern oyster</name>
    <dbReference type="NCBI Taxonomy" id="6565"/>
    <lineage>
        <taxon>Eukaryota</taxon>
        <taxon>Metazoa</taxon>
        <taxon>Spiralia</taxon>
        <taxon>Lophotrochozoa</taxon>
        <taxon>Mollusca</taxon>
        <taxon>Bivalvia</taxon>
        <taxon>Autobranchia</taxon>
        <taxon>Pteriomorphia</taxon>
        <taxon>Ostreida</taxon>
        <taxon>Ostreoidea</taxon>
        <taxon>Ostreidae</taxon>
        <taxon>Crassostrea</taxon>
    </lineage>
</organism>
<dbReference type="CDD" id="cd06257">
    <property type="entry name" value="DnaJ"/>
    <property type="match status" value="1"/>
</dbReference>
<accession>A0A8B8CI90</accession>
<evidence type="ECO:0000256" key="2">
    <source>
        <dbReference type="SAM" id="MobiDB-lite"/>
    </source>
</evidence>
<dbReference type="SUPFAM" id="SSF46565">
    <property type="entry name" value="Chaperone J-domain"/>
    <property type="match status" value="1"/>
</dbReference>
<keyword evidence="1" id="KW-0175">Coiled coil</keyword>
<evidence type="ECO:0000313" key="7">
    <source>
        <dbReference type="RefSeq" id="XP_022314904.1"/>
    </source>
</evidence>
<gene>
    <name evidence="7" type="primary">LOC111119228</name>
    <name evidence="6" type="synonym">LOC111119185</name>
</gene>
<feature type="domain" description="J" evidence="4">
    <location>
        <begin position="542"/>
        <end position="606"/>
    </location>
</feature>
<evidence type="ECO:0000259" key="4">
    <source>
        <dbReference type="PROSITE" id="PS50076"/>
    </source>
</evidence>
<feature type="compositionally biased region" description="Basic residues" evidence="2">
    <location>
        <begin position="789"/>
        <end position="798"/>
    </location>
</feature>
<sequence>MAESRKSDQPSSDGIPFLGDDVNHSIPLYNYNTWTQFSGMPTHTVSDNTNPQVHWETFSPGNPAFDQMYTNLDPNAEYLSQILTNIRNNPSDIETDPRLADQSLQGNSSFHAASREGQSLYAETLNSWTNMNNFDPFYPKDGPKAAQEPVENAQIRSKPSYSDIAKSLKDKPIQQNKEKEEMDPLKKKLPDPPVGKNYKQGKRRGSHLLKQHSKGHAPLSDHMESKVKPNSKYGLDRFDDMNKSEAGNLKSESVESIPLLSRKGSTSSVSSGTSGIEEIHLSKGPFSGVKKENSAPVQKKKLDGKQEKSQQAKPAEKAFFDPRRIFQQSKSTKDGSKSPTESTILNNGKPMGRSKSTSENHRKSSDYINNDLRDAKKKTNQPSSNKEAEKKENVPTGGGSKSDKKQRNSTTHTPTDPPPIRRKKNAKSPQHLFDQESVDEWISYILEKTKKGLAYVWSALVTLLLLLLGLVVYLVTVCVHIITWTWNKISMVVKTKLFEKYFKQHPPSSPEPGLRIGLDSNIELPSTGEEAMQRLLACKGKDPYSILGLRYDVTDDEVKKYYRKQAVLVHPDKNTQPGAEEAFKILGHAFELIGEPEQRRQYNCQMEEATQAEAAMREFNDLLTNLQDKIQEAANLMRCDNCGGKHKRIPIDRPWYSSRFCKRCNIRHSAKEGDVWAETSVFGFLWHYFACMEGKIYDITEWVSCKKDYFKHMQPNAHHVFYRIATEGGRTSNNNQQHGRSGEADLEDFINHLFHQAMSTEQNGGNSQWQPPSQSHPSSQGWGAASAAKKARRRKKKH</sequence>
<dbReference type="Gene3D" id="1.10.287.110">
    <property type="entry name" value="DnaJ domain"/>
    <property type="match status" value="1"/>
</dbReference>
<dbReference type="OrthoDB" id="1507364at2759"/>
<dbReference type="InterPro" id="IPR001623">
    <property type="entry name" value="DnaJ_domain"/>
</dbReference>
<feature type="compositionally biased region" description="Basic and acidic residues" evidence="2">
    <location>
        <begin position="234"/>
        <end position="243"/>
    </location>
</feature>
<dbReference type="Proteomes" id="UP000694844">
    <property type="component" value="Chromosome 2"/>
</dbReference>
<keyword evidence="3" id="KW-0472">Membrane</keyword>
<dbReference type="RefSeq" id="XP_022314786.1">
    <property type="nucleotide sequence ID" value="XM_022459078.1"/>
</dbReference>
<reference evidence="6 7" key="1">
    <citation type="submission" date="2025-04" db="UniProtKB">
        <authorList>
            <consortium name="RefSeq"/>
        </authorList>
    </citation>
    <scope>IDENTIFICATION</scope>
    <source>
        <tissue evidence="6 7">Whole sample</tissue>
    </source>
</reference>
<protein>
    <submittedName>
        <fullName evidence="6 7">DnaJ homolog dnj-5-like</fullName>
    </submittedName>
</protein>
<dbReference type="GeneID" id="111119228"/>
<feature type="transmembrane region" description="Helical" evidence="3">
    <location>
        <begin position="453"/>
        <end position="486"/>
    </location>
</feature>
<evidence type="ECO:0000256" key="1">
    <source>
        <dbReference type="SAM" id="Coils"/>
    </source>
</evidence>
<dbReference type="SMART" id="SM00271">
    <property type="entry name" value="DnaJ"/>
    <property type="match status" value="1"/>
</dbReference>
<evidence type="ECO:0000256" key="3">
    <source>
        <dbReference type="SAM" id="Phobius"/>
    </source>
</evidence>
<dbReference type="Pfam" id="PF00226">
    <property type="entry name" value="DnaJ"/>
    <property type="match status" value="1"/>
</dbReference>
<name>A0A8B8CI90_CRAVI</name>
<dbReference type="PANTHER" id="PTHR44665">
    <property type="entry name" value="DNAJ HOMOLOG SUBFAMILY C MEMBER 14"/>
    <property type="match status" value="1"/>
</dbReference>
<feature type="compositionally biased region" description="Low complexity" evidence="2">
    <location>
        <begin position="264"/>
        <end position="275"/>
    </location>
</feature>
<feature type="coiled-coil region" evidence="1">
    <location>
        <begin position="609"/>
        <end position="636"/>
    </location>
</feature>
<dbReference type="AlphaFoldDB" id="A0A8B8CI90"/>
<feature type="compositionally biased region" description="Basic and acidic residues" evidence="2">
    <location>
        <begin position="300"/>
        <end position="324"/>
    </location>
</feature>
<dbReference type="PRINTS" id="PR00625">
    <property type="entry name" value="JDOMAIN"/>
</dbReference>
<feature type="compositionally biased region" description="Basic residues" evidence="2">
    <location>
        <begin position="199"/>
        <end position="215"/>
    </location>
</feature>
<keyword evidence="3" id="KW-0812">Transmembrane</keyword>
<dbReference type="InterPro" id="IPR032843">
    <property type="entry name" value="Jiv"/>
</dbReference>
<feature type="compositionally biased region" description="Basic and acidic residues" evidence="2">
    <location>
        <begin position="166"/>
        <end position="190"/>
    </location>
</feature>
<proteinExistence type="predicted"/>
<dbReference type="KEGG" id="cvn:111119228"/>
<dbReference type="PROSITE" id="PS50076">
    <property type="entry name" value="DNAJ_2"/>
    <property type="match status" value="1"/>
</dbReference>
<dbReference type="InterPro" id="IPR036869">
    <property type="entry name" value="J_dom_sf"/>
</dbReference>
<dbReference type="InterPro" id="IPR052317">
    <property type="entry name" value="Viral_replicn-host_int_reg"/>
</dbReference>
<keyword evidence="5" id="KW-1185">Reference proteome</keyword>
<evidence type="ECO:0000313" key="5">
    <source>
        <dbReference type="Proteomes" id="UP000694844"/>
    </source>
</evidence>
<feature type="compositionally biased region" description="Low complexity" evidence="2">
    <location>
        <begin position="767"/>
        <end position="788"/>
    </location>
</feature>
<feature type="region of interest" description="Disordered" evidence="2">
    <location>
        <begin position="760"/>
        <end position="798"/>
    </location>
</feature>
<keyword evidence="3" id="KW-1133">Transmembrane helix</keyword>
<dbReference type="RefSeq" id="XP_022314904.1">
    <property type="nucleotide sequence ID" value="XM_022459196.1"/>
</dbReference>
<evidence type="ECO:0000313" key="6">
    <source>
        <dbReference type="RefSeq" id="XP_022314786.1"/>
    </source>
</evidence>
<feature type="region of interest" description="Disordered" evidence="2">
    <location>
        <begin position="139"/>
        <end position="432"/>
    </location>
</feature>
<dbReference type="KEGG" id="cvn:111119185"/>
<feature type="compositionally biased region" description="Basic and acidic residues" evidence="2">
    <location>
        <begin position="356"/>
        <end position="365"/>
    </location>
</feature>
<feature type="compositionally biased region" description="Polar residues" evidence="2">
    <location>
        <begin position="337"/>
        <end position="346"/>
    </location>
</feature>
<dbReference type="Pfam" id="PF14901">
    <property type="entry name" value="Jiv90"/>
    <property type="match status" value="1"/>
</dbReference>